<proteinExistence type="inferred from homology"/>
<gene>
    <name evidence="3" type="ORF">MJO58_04755</name>
</gene>
<dbReference type="CDD" id="cd00093">
    <property type="entry name" value="HTH_XRE"/>
    <property type="match status" value="1"/>
</dbReference>
<dbReference type="InterPro" id="IPR052345">
    <property type="entry name" value="Rad_response_metalloprotease"/>
</dbReference>
<dbReference type="Gene3D" id="1.10.10.2910">
    <property type="match status" value="1"/>
</dbReference>
<dbReference type="Gene3D" id="1.10.260.40">
    <property type="entry name" value="lambda repressor-like DNA-binding domains"/>
    <property type="match status" value="1"/>
</dbReference>
<dbReference type="Pfam" id="PF01381">
    <property type="entry name" value="HTH_3"/>
    <property type="match status" value="1"/>
</dbReference>
<evidence type="ECO:0000313" key="3">
    <source>
        <dbReference type="EMBL" id="ULP43299.1"/>
    </source>
</evidence>
<accession>A0ABY3UXA0</accession>
<comment type="similarity">
    <text evidence="1">Belongs to the short-chain fatty acyl-CoA assimilation regulator (ScfR) family.</text>
</comment>
<evidence type="ECO:0000259" key="2">
    <source>
        <dbReference type="PROSITE" id="PS50943"/>
    </source>
</evidence>
<evidence type="ECO:0000313" key="4">
    <source>
        <dbReference type="Proteomes" id="UP001055171"/>
    </source>
</evidence>
<sequence>MMDKRVNSQALILARESRGHSQKQVADGAGVSQELISKAENDLRNLGEEQVEKIARFLDYPALLFYEPGFLRDGTSTCLYHRKRKTLPAKVLSRVNATMHIRNINVNHILHGIEVIGPRQFHTLDVDEFGSPALVARALRTAWRVPDGPIVNMVALIESAGGVIVTAPFGHRKLFGMSCWTSRSHPLFYLNSEIPMADLRWTIAHELGHLVMHGFPTAGDIEAEADEFAAEFLTPAATIKPDLKGLTIENAGRLKMHWRVSIKTLIRRAESVGAITREYAMRLYKQYSARGYNAAEPYPLKDEMPTLLNRAIQVHLEDHNYTHAELLEAIRLSAEDDYREVGGMPPGKGGLSVVRS</sequence>
<dbReference type="RefSeq" id="WP_239722146.1">
    <property type="nucleotide sequence ID" value="NZ_CP092423.2"/>
</dbReference>
<evidence type="ECO:0000256" key="1">
    <source>
        <dbReference type="ARBA" id="ARBA00007227"/>
    </source>
</evidence>
<dbReference type="PANTHER" id="PTHR43236">
    <property type="entry name" value="ANTITOXIN HIGA1"/>
    <property type="match status" value="1"/>
</dbReference>
<dbReference type="InterPro" id="IPR001387">
    <property type="entry name" value="Cro/C1-type_HTH"/>
</dbReference>
<name>A0ABY3UXA0_MYCLN</name>
<dbReference type="EMBL" id="CP092423">
    <property type="protein sequence ID" value="ULP43299.1"/>
    <property type="molecule type" value="Genomic_DNA"/>
</dbReference>
<keyword evidence="4" id="KW-1185">Reference proteome</keyword>
<dbReference type="Proteomes" id="UP001055171">
    <property type="component" value="Chromosome"/>
</dbReference>
<protein>
    <submittedName>
        <fullName evidence="3">XRE family transcriptional regulator</fullName>
    </submittedName>
</protein>
<dbReference type="InterPro" id="IPR010359">
    <property type="entry name" value="IrrE_HExxH"/>
</dbReference>
<reference evidence="3" key="1">
    <citation type="submission" date="2022-08" db="EMBL/GenBank/DDBJ databases">
        <title>Complete genome sequence of 14 non-tuberculosis mycobacteria type-strains.</title>
        <authorList>
            <person name="Igarashi Y."/>
            <person name="Osugi A."/>
            <person name="Mitarai S."/>
        </authorList>
    </citation>
    <scope>NUCLEOTIDE SEQUENCE</scope>
    <source>
        <strain evidence="3">ATCC 51985</strain>
    </source>
</reference>
<dbReference type="SMART" id="SM00530">
    <property type="entry name" value="HTH_XRE"/>
    <property type="match status" value="1"/>
</dbReference>
<dbReference type="Pfam" id="PF06114">
    <property type="entry name" value="Peptidase_M78"/>
    <property type="match status" value="1"/>
</dbReference>
<dbReference type="SUPFAM" id="SSF47413">
    <property type="entry name" value="lambda repressor-like DNA-binding domains"/>
    <property type="match status" value="1"/>
</dbReference>
<dbReference type="InterPro" id="IPR010982">
    <property type="entry name" value="Lambda_DNA-bd_dom_sf"/>
</dbReference>
<dbReference type="PROSITE" id="PS50943">
    <property type="entry name" value="HTH_CROC1"/>
    <property type="match status" value="1"/>
</dbReference>
<organism evidence="3 4">
    <name type="scientific">Mycobacterium lentiflavum</name>
    <dbReference type="NCBI Taxonomy" id="141349"/>
    <lineage>
        <taxon>Bacteria</taxon>
        <taxon>Bacillati</taxon>
        <taxon>Actinomycetota</taxon>
        <taxon>Actinomycetes</taxon>
        <taxon>Mycobacteriales</taxon>
        <taxon>Mycobacteriaceae</taxon>
        <taxon>Mycobacterium</taxon>
        <taxon>Mycobacterium simiae complex</taxon>
    </lineage>
</organism>
<feature type="domain" description="HTH cro/C1-type" evidence="2">
    <location>
        <begin position="11"/>
        <end position="65"/>
    </location>
</feature>
<dbReference type="PANTHER" id="PTHR43236:SF1">
    <property type="entry name" value="BLL7220 PROTEIN"/>
    <property type="match status" value="1"/>
</dbReference>